<evidence type="ECO:0000313" key="2">
    <source>
        <dbReference type="EMBL" id="QJH94197.1"/>
    </source>
</evidence>
<gene>
    <name evidence="1" type="ORF">TM448A02708_0002</name>
    <name evidence="2" type="ORF">TM448B00195_0037</name>
</gene>
<name>A0A6H1ZXV8_9ZZZZ</name>
<proteinExistence type="predicted"/>
<dbReference type="AlphaFoldDB" id="A0A6H1ZXV8"/>
<sequence>MIKRNSKGQFVKGSSAPKTAFKKGQVPWIKGKHHSVKTVKKITDAANNNKRYGKNNHIWKGNDAGYLAIHTWVRRHKGIPVKCEFCGKRKTTPKGIHWANIDHTYRRNLDDYIALCSRCHKKYDLLNGLCKH</sequence>
<organism evidence="1">
    <name type="scientific">viral metagenome</name>
    <dbReference type="NCBI Taxonomy" id="1070528"/>
    <lineage>
        <taxon>unclassified sequences</taxon>
        <taxon>metagenomes</taxon>
        <taxon>organismal metagenomes</taxon>
    </lineage>
</organism>
<accession>A0A6H1ZXV8</accession>
<reference evidence="1" key="1">
    <citation type="submission" date="2020-03" db="EMBL/GenBank/DDBJ databases">
        <title>The deep terrestrial virosphere.</title>
        <authorList>
            <person name="Holmfeldt K."/>
            <person name="Nilsson E."/>
            <person name="Simone D."/>
            <person name="Lopez-Fernandez M."/>
            <person name="Wu X."/>
            <person name="de Brujin I."/>
            <person name="Lundin D."/>
            <person name="Andersson A."/>
            <person name="Bertilsson S."/>
            <person name="Dopson M."/>
        </authorList>
    </citation>
    <scope>NUCLEOTIDE SEQUENCE</scope>
    <source>
        <strain evidence="1">TM448A02708</strain>
        <strain evidence="2">TM448B00195</strain>
    </source>
</reference>
<evidence type="ECO:0000313" key="1">
    <source>
        <dbReference type="EMBL" id="QJA52404.1"/>
    </source>
</evidence>
<dbReference type="EMBL" id="MT144337">
    <property type="protein sequence ID" value="QJA52404.1"/>
    <property type="molecule type" value="Genomic_DNA"/>
</dbReference>
<protein>
    <submittedName>
        <fullName evidence="1">Uncharacterized protein</fullName>
    </submittedName>
</protein>
<dbReference type="EMBL" id="MT144597">
    <property type="protein sequence ID" value="QJH94197.1"/>
    <property type="molecule type" value="Genomic_DNA"/>
</dbReference>